<keyword evidence="3" id="KW-0735">Signal-anchor</keyword>
<sequence>KFEPIINQEIIFQLEEWLYGPYPSNVSSLHSYWQSVYHYQDVSPQHDDTLGTVASSLARLAARHLTNSAVHCAVSAGKVLEVTSYLHNDNYKGTLIKFSTQIKGREEAVTLETWFRPQNNFTVIHNIGPAQRLKSMVVSSEYDQKEQFSRNLLRALGVFSEPSLSLQVISGTEAHNLTFLWVDPTGNLADVTEAFVDETASISNVKPVLKTPLLPGVWYLKMVFNNRVIAQTDFLISPLQFTAGFPISQQQAKFQHSGSSQAYRARDSPLKDLLEPPDSSQLSRSNANSKRFGKDLLQWIDTLVLRFYTVVESCVVSQTVLDLCQSLQLEPCSSTVWSSQAPDPKSTITSINKTTGQLNRW</sequence>
<accession>A0A1B6K853</accession>
<evidence type="ECO:0000256" key="2">
    <source>
        <dbReference type="ARBA" id="ARBA00022692"/>
    </source>
</evidence>
<evidence type="ECO:0000256" key="3">
    <source>
        <dbReference type="ARBA" id="ARBA00022968"/>
    </source>
</evidence>
<feature type="non-terminal residue" evidence="6">
    <location>
        <position position="1"/>
    </location>
</feature>
<comment type="subcellular location">
    <subcellularLocation>
        <location evidence="1">Golgi apparatus membrane</location>
        <topology evidence="1">Single-pass type II membrane protein</topology>
    </subcellularLocation>
</comment>
<name>A0A1B6K853_9HEMI</name>
<dbReference type="PANTHER" id="PTHR46025">
    <property type="entry name" value="XYLOSYLTRANSFERASE OXT"/>
    <property type="match status" value="1"/>
</dbReference>
<proteinExistence type="predicted"/>
<keyword evidence="2" id="KW-0812">Transmembrane</keyword>
<evidence type="ECO:0000313" key="6">
    <source>
        <dbReference type="EMBL" id="JAT07641.1"/>
    </source>
</evidence>
<protein>
    <recommendedName>
        <fullName evidence="5">Xylosyltransferase C-terminal domain-containing protein</fullName>
    </recommendedName>
</protein>
<gene>
    <name evidence="6" type="ORF">g.6656</name>
</gene>
<evidence type="ECO:0000259" key="5">
    <source>
        <dbReference type="Pfam" id="PF12529"/>
    </source>
</evidence>
<dbReference type="AlphaFoldDB" id="A0A1B6K853"/>
<dbReference type="GO" id="GO:0015012">
    <property type="term" value="P:heparan sulfate proteoglycan biosynthetic process"/>
    <property type="evidence" value="ECO:0007669"/>
    <property type="project" value="TreeGrafter"/>
</dbReference>
<dbReference type="PANTHER" id="PTHR46025:SF3">
    <property type="entry name" value="XYLOSYLTRANSFERASE OXT"/>
    <property type="match status" value="1"/>
</dbReference>
<dbReference type="GO" id="GO:0000139">
    <property type="term" value="C:Golgi membrane"/>
    <property type="evidence" value="ECO:0007669"/>
    <property type="project" value="UniProtKB-SubCell"/>
</dbReference>
<dbReference type="InterPro" id="IPR024448">
    <property type="entry name" value="XylT_C"/>
</dbReference>
<evidence type="ECO:0000256" key="4">
    <source>
        <dbReference type="ARBA" id="ARBA00022989"/>
    </source>
</evidence>
<dbReference type="InterPro" id="IPR043538">
    <property type="entry name" value="XYLT"/>
</dbReference>
<dbReference type="GO" id="GO:0030158">
    <property type="term" value="F:protein xylosyltransferase activity"/>
    <property type="evidence" value="ECO:0007669"/>
    <property type="project" value="InterPro"/>
</dbReference>
<evidence type="ECO:0000256" key="1">
    <source>
        <dbReference type="ARBA" id="ARBA00004323"/>
    </source>
</evidence>
<reference evidence="6" key="1">
    <citation type="submission" date="2015-11" db="EMBL/GenBank/DDBJ databases">
        <title>De novo transcriptome assembly of four potential Pierce s Disease insect vectors from Arizona vineyards.</title>
        <authorList>
            <person name="Tassone E.E."/>
        </authorList>
    </citation>
    <scope>NUCLEOTIDE SEQUENCE</scope>
</reference>
<feature type="domain" description="Xylosyltransferase C-terminal" evidence="5">
    <location>
        <begin position="15"/>
        <end position="190"/>
    </location>
</feature>
<organism evidence="6">
    <name type="scientific">Homalodisca liturata</name>
    <dbReference type="NCBI Taxonomy" id="320908"/>
    <lineage>
        <taxon>Eukaryota</taxon>
        <taxon>Metazoa</taxon>
        <taxon>Ecdysozoa</taxon>
        <taxon>Arthropoda</taxon>
        <taxon>Hexapoda</taxon>
        <taxon>Insecta</taxon>
        <taxon>Pterygota</taxon>
        <taxon>Neoptera</taxon>
        <taxon>Paraneoptera</taxon>
        <taxon>Hemiptera</taxon>
        <taxon>Auchenorrhyncha</taxon>
        <taxon>Membracoidea</taxon>
        <taxon>Cicadellidae</taxon>
        <taxon>Cicadellinae</taxon>
        <taxon>Proconiini</taxon>
        <taxon>Homalodisca</taxon>
    </lineage>
</organism>
<dbReference type="EMBL" id="GECU01000066">
    <property type="protein sequence ID" value="JAT07641.1"/>
    <property type="molecule type" value="Transcribed_RNA"/>
</dbReference>
<keyword evidence="4" id="KW-1133">Transmembrane helix</keyword>
<dbReference type="Pfam" id="PF12529">
    <property type="entry name" value="Xylo_C"/>
    <property type="match status" value="1"/>
</dbReference>
<keyword evidence="4" id="KW-0472">Membrane</keyword>
<dbReference type="GO" id="GO:0050650">
    <property type="term" value="P:chondroitin sulfate proteoglycan biosynthetic process"/>
    <property type="evidence" value="ECO:0007669"/>
    <property type="project" value="TreeGrafter"/>
</dbReference>